<comment type="caution">
    <text evidence="2">The sequence shown here is derived from an EMBL/GenBank/DDBJ whole genome shotgun (WGS) entry which is preliminary data.</text>
</comment>
<feature type="compositionally biased region" description="Basic residues" evidence="1">
    <location>
        <begin position="282"/>
        <end position="300"/>
    </location>
</feature>
<reference evidence="2" key="1">
    <citation type="submission" date="2023-07" db="EMBL/GenBank/DDBJ databases">
        <authorList>
            <consortium name="AG Swart"/>
            <person name="Singh M."/>
            <person name="Singh A."/>
            <person name="Seah K."/>
            <person name="Emmerich C."/>
        </authorList>
    </citation>
    <scope>NUCLEOTIDE SEQUENCE</scope>
    <source>
        <strain evidence="2">DP1</strain>
    </source>
</reference>
<proteinExistence type="predicted"/>
<evidence type="ECO:0000313" key="3">
    <source>
        <dbReference type="Proteomes" id="UP001295684"/>
    </source>
</evidence>
<dbReference type="Proteomes" id="UP001295684">
    <property type="component" value="Unassembled WGS sequence"/>
</dbReference>
<name>A0AAD1XMZ2_EUPCR</name>
<accession>A0AAD1XMZ2</accession>
<protein>
    <submittedName>
        <fullName evidence="2">Uncharacterized protein</fullName>
    </submittedName>
</protein>
<gene>
    <name evidence="2" type="ORF">ECRASSUSDP1_LOCUS17234</name>
</gene>
<feature type="region of interest" description="Disordered" evidence="1">
    <location>
        <begin position="203"/>
        <end position="233"/>
    </location>
</feature>
<organism evidence="2 3">
    <name type="scientific">Euplotes crassus</name>
    <dbReference type="NCBI Taxonomy" id="5936"/>
    <lineage>
        <taxon>Eukaryota</taxon>
        <taxon>Sar</taxon>
        <taxon>Alveolata</taxon>
        <taxon>Ciliophora</taxon>
        <taxon>Intramacronucleata</taxon>
        <taxon>Spirotrichea</taxon>
        <taxon>Hypotrichia</taxon>
        <taxon>Euplotida</taxon>
        <taxon>Euplotidae</taxon>
        <taxon>Moneuplotes</taxon>
    </lineage>
</organism>
<feature type="compositionally biased region" description="Basic residues" evidence="1">
    <location>
        <begin position="207"/>
        <end position="226"/>
    </location>
</feature>
<feature type="compositionally biased region" description="Basic and acidic residues" evidence="1">
    <location>
        <begin position="309"/>
        <end position="323"/>
    </location>
</feature>
<dbReference type="AlphaFoldDB" id="A0AAD1XMZ2"/>
<evidence type="ECO:0000256" key="1">
    <source>
        <dbReference type="SAM" id="MobiDB-lite"/>
    </source>
</evidence>
<keyword evidence="3" id="KW-1185">Reference proteome</keyword>
<evidence type="ECO:0000313" key="2">
    <source>
        <dbReference type="EMBL" id="CAI2375868.1"/>
    </source>
</evidence>
<sequence>MDFNKLRNISNRPLDYLKERQISSYIPNKSSFGITQIGWESTRLRENSSIKGNHKDTILHLDAWKKNNFTGLSGKFSKNLDKELGMERGFPFHKLDLRRQKRLVKNADIIQSKLSTGGSALKTITPRESEASFNSSRRAKSQIKYYSVKKSPMPQKRFISEIKKTTKDLYDKIYEEKLKSHFVTPYPKFPYNLDKDTINLTDPAKTNPRHHSTHRKTFCGKNKLKPMRSPGTNSKIEYYKNDATEKFSQIQKEILARTLDNRKKKGSIFNDFSKSYKDGSKPNHRRSIANKSNTSRKRSISKTNNYQNYEKKMERVYKNPEKI</sequence>
<feature type="region of interest" description="Disordered" evidence="1">
    <location>
        <begin position="270"/>
        <end position="323"/>
    </location>
</feature>
<dbReference type="EMBL" id="CAMPGE010017375">
    <property type="protein sequence ID" value="CAI2375868.1"/>
    <property type="molecule type" value="Genomic_DNA"/>
</dbReference>